<dbReference type="InterPro" id="IPR031475">
    <property type="entry name" value="NBD_C"/>
</dbReference>
<gene>
    <name evidence="9" type="ORF">PaelaDRAFT_5796</name>
</gene>
<evidence type="ECO:0000256" key="5">
    <source>
        <dbReference type="ARBA" id="ARBA00022840"/>
    </source>
</evidence>
<organism evidence="9 10">
    <name type="scientific">Paenibacillus lactis 154</name>
    <dbReference type="NCBI Taxonomy" id="743719"/>
    <lineage>
        <taxon>Bacteria</taxon>
        <taxon>Bacillati</taxon>
        <taxon>Bacillota</taxon>
        <taxon>Bacilli</taxon>
        <taxon>Bacillales</taxon>
        <taxon>Paenibacillaceae</taxon>
        <taxon>Paenibacillus</taxon>
    </lineage>
</organism>
<feature type="domain" description="Four-carbon acid sugar kinase N-terminal" evidence="7">
    <location>
        <begin position="19"/>
        <end position="243"/>
    </location>
</feature>
<evidence type="ECO:0000256" key="1">
    <source>
        <dbReference type="ARBA" id="ARBA00005715"/>
    </source>
</evidence>
<keyword evidence="2" id="KW-0808">Transferase</keyword>
<dbReference type="PATRIC" id="fig|743719.3.peg.5893"/>
<dbReference type="Pfam" id="PF17042">
    <property type="entry name" value="NBD_C"/>
    <property type="match status" value="1"/>
</dbReference>
<dbReference type="InterPro" id="IPR010737">
    <property type="entry name" value="4-carb_acid_sugar_kinase_N"/>
</dbReference>
<dbReference type="Proteomes" id="UP000003891">
    <property type="component" value="Unassembled WGS sequence"/>
</dbReference>
<dbReference type="Gene3D" id="3.40.980.20">
    <property type="entry name" value="Four-carbon acid sugar kinase, nucleotide binding domain"/>
    <property type="match status" value="1"/>
</dbReference>
<feature type="domain" description="Four-carbon acid sugar kinase nucleotide binding" evidence="8">
    <location>
        <begin position="266"/>
        <end position="432"/>
    </location>
</feature>
<name>G4HP85_9BACL</name>
<dbReference type="SUPFAM" id="SSF142764">
    <property type="entry name" value="YgbK-like"/>
    <property type="match status" value="1"/>
</dbReference>
<evidence type="ECO:0000313" key="10">
    <source>
        <dbReference type="Proteomes" id="UP000003891"/>
    </source>
</evidence>
<proteinExistence type="inferred from homology"/>
<dbReference type="Pfam" id="PF07005">
    <property type="entry name" value="SBD_N"/>
    <property type="match status" value="1"/>
</dbReference>
<evidence type="ECO:0000313" key="9">
    <source>
        <dbReference type="EMBL" id="EHB48922.1"/>
    </source>
</evidence>
<evidence type="ECO:0000256" key="4">
    <source>
        <dbReference type="ARBA" id="ARBA00022777"/>
    </source>
</evidence>
<dbReference type="GO" id="GO:0005524">
    <property type="term" value="F:ATP binding"/>
    <property type="evidence" value="ECO:0007669"/>
    <property type="project" value="UniProtKB-KW"/>
</dbReference>
<keyword evidence="6" id="KW-0119">Carbohydrate metabolism</keyword>
<sequence length="447" mass="47999">MSGKRKPKFKGVINVINQMGIIADDLTGANDSGVQLAKKGLSSTVILDYRQSGDAAPADVLIVDTDSRAKQGAEAYEAAYGAAHYLKRHGYGHIYKKVDSTLRGNMAEELRAVEQVFRPDLMLIAPAFPKMNRVTVGGHHYVNGSLITDTEFAKDPKTPVTESFIPGLLQAGAGREVGLIDASLLRGPADELAAYVNQAISHGQTWLVCDSESEQDLRTIAAFFSSWDRSIVWAGSAGLIEYLPEALALKPSGSGEEAEALAGKTLVVSGSLSRTTRQQLTKVGEMAEACMLEVDPVDLVRGDTDADRYVRALEKSSDKPYAVLYVDGSEHNRIAAKAAGDQLGLSLTEVSEAISRGLGHITREILQAFEDIEGLVLTGGDTAKAVCQELGIGEMQLHSEAEPGLPFGKLQGKGRSYWAITKAGGFGRDESLVDALQYMTTKKRVRV</sequence>
<dbReference type="InterPro" id="IPR042213">
    <property type="entry name" value="NBD_C_sf"/>
</dbReference>
<evidence type="ECO:0000256" key="2">
    <source>
        <dbReference type="ARBA" id="ARBA00022679"/>
    </source>
</evidence>
<reference evidence="9 10" key="1">
    <citation type="submission" date="2011-09" db="EMBL/GenBank/DDBJ databases">
        <title>The draft genome of Paenibacillus lactis 154.</title>
        <authorList>
            <consortium name="US DOE Joint Genome Institute (JGI-PGF)"/>
            <person name="Lucas S."/>
            <person name="Han J."/>
            <person name="Lapidus A."/>
            <person name="Cheng J.-F."/>
            <person name="Goodwin L."/>
            <person name="Pitluck S."/>
            <person name="Peters L."/>
            <person name="Land M.L."/>
            <person name="Hauser L."/>
            <person name="Siebers A."/>
            <person name="Thelen M."/>
            <person name="Hugenholtz P."/>
            <person name="Allgaier M."/>
            <person name="Woyke T.J."/>
        </authorList>
    </citation>
    <scope>NUCLEOTIDE SEQUENCE [LARGE SCALE GENOMIC DNA]</scope>
    <source>
        <strain evidence="9 10">154</strain>
    </source>
</reference>
<keyword evidence="4" id="KW-0418">Kinase</keyword>
<dbReference type="InterPro" id="IPR037051">
    <property type="entry name" value="4-carb_acid_sugar_kinase_N_sf"/>
</dbReference>
<evidence type="ECO:0000259" key="8">
    <source>
        <dbReference type="Pfam" id="PF17042"/>
    </source>
</evidence>
<dbReference type="AlphaFoldDB" id="G4HP85"/>
<evidence type="ECO:0000256" key="3">
    <source>
        <dbReference type="ARBA" id="ARBA00022741"/>
    </source>
</evidence>
<dbReference type="STRING" id="743719.PaelaDRAFT_5796"/>
<dbReference type="EMBL" id="AGIP01000024">
    <property type="protein sequence ID" value="EHB48922.1"/>
    <property type="molecule type" value="Genomic_DNA"/>
</dbReference>
<accession>G4HP85</accession>
<keyword evidence="3" id="KW-0547">Nucleotide-binding</keyword>
<comment type="similarity">
    <text evidence="1">Belongs to the four-carbon acid sugar kinase family.</text>
</comment>
<evidence type="ECO:0000256" key="6">
    <source>
        <dbReference type="ARBA" id="ARBA00023277"/>
    </source>
</evidence>
<evidence type="ECO:0000259" key="7">
    <source>
        <dbReference type="Pfam" id="PF07005"/>
    </source>
</evidence>
<dbReference type="GO" id="GO:0016301">
    <property type="term" value="F:kinase activity"/>
    <property type="evidence" value="ECO:0007669"/>
    <property type="project" value="UniProtKB-KW"/>
</dbReference>
<dbReference type="Gene3D" id="3.40.50.10840">
    <property type="entry name" value="Putative sugar-binding, N-terminal domain"/>
    <property type="match status" value="1"/>
</dbReference>
<protein>
    <submittedName>
        <fullName evidence="9">Type III effector Hrp-dependent outer</fullName>
    </submittedName>
</protein>
<dbReference type="eggNOG" id="COG3395">
    <property type="taxonomic scope" value="Bacteria"/>
</dbReference>
<keyword evidence="5" id="KW-0067">ATP-binding</keyword>